<protein>
    <submittedName>
        <fullName evidence="1">Uncharacterized protein</fullName>
    </submittedName>
</protein>
<keyword evidence="2" id="KW-1185">Reference proteome</keyword>
<dbReference type="RefSeq" id="WP_422919397.1">
    <property type="nucleotide sequence ID" value="NZ_JAMZEJ010000004.1"/>
</dbReference>
<name>A0ABT1VWD3_9PROT</name>
<evidence type="ECO:0000313" key="1">
    <source>
        <dbReference type="EMBL" id="MCQ8240654.1"/>
    </source>
</evidence>
<reference evidence="1 2" key="1">
    <citation type="submission" date="2022-06" db="EMBL/GenBank/DDBJ databases">
        <title>Rhizosaccharibacter gen. nov. sp. nov. KSS12, endophytic bacteria isolated from sugarcane.</title>
        <authorList>
            <person name="Pitiwittayakul N."/>
        </authorList>
    </citation>
    <scope>NUCLEOTIDE SEQUENCE [LARGE SCALE GENOMIC DNA]</scope>
    <source>
        <strain evidence="1 2">KSS12</strain>
    </source>
</reference>
<proteinExistence type="predicted"/>
<dbReference type="EMBL" id="JAMZEJ010000004">
    <property type="protein sequence ID" value="MCQ8240654.1"/>
    <property type="molecule type" value="Genomic_DNA"/>
</dbReference>
<gene>
    <name evidence="1" type="ORF">NFI88_07325</name>
</gene>
<evidence type="ECO:0000313" key="2">
    <source>
        <dbReference type="Proteomes" id="UP001524547"/>
    </source>
</evidence>
<dbReference type="Proteomes" id="UP001524547">
    <property type="component" value="Unassembled WGS sequence"/>
</dbReference>
<accession>A0ABT1VWD3</accession>
<organism evidence="1 2">
    <name type="scientific">Rhizosaccharibacter radicis</name>
    <dbReference type="NCBI Taxonomy" id="2782605"/>
    <lineage>
        <taxon>Bacteria</taxon>
        <taxon>Pseudomonadati</taxon>
        <taxon>Pseudomonadota</taxon>
        <taxon>Alphaproteobacteria</taxon>
        <taxon>Acetobacterales</taxon>
        <taxon>Acetobacteraceae</taxon>
        <taxon>Rhizosaccharibacter</taxon>
    </lineage>
</organism>
<comment type="caution">
    <text evidence="1">The sequence shown here is derived from an EMBL/GenBank/DDBJ whole genome shotgun (WGS) entry which is preliminary data.</text>
</comment>
<sequence>MLYLQRVLSFTVYDWMTGSLAADLNWCLPAEAPTICLLVEAAELHRPDSYLLETHPWKMLDSQGPLAGRGLPAASPYPAPA</sequence>